<evidence type="ECO:0000313" key="2">
    <source>
        <dbReference type="Proteomes" id="UP001203297"/>
    </source>
</evidence>
<dbReference type="InterPro" id="IPR011009">
    <property type="entry name" value="Kinase-like_dom_sf"/>
</dbReference>
<reference evidence="1" key="1">
    <citation type="journal article" date="2022" name="New Phytol.">
        <title>Evolutionary transition to the ectomycorrhizal habit in the genomes of a hyperdiverse lineage of mushroom-forming fungi.</title>
        <authorList>
            <person name="Looney B."/>
            <person name="Miyauchi S."/>
            <person name="Morin E."/>
            <person name="Drula E."/>
            <person name="Courty P.E."/>
            <person name="Kohler A."/>
            <person name="Kuo A."/>
            <person name="LaButti K."/>
            <person name="Pangilinan J."/>
            <person name="Lipzen A."/>
            <person name="Riley R."/>
            <person name="Andreopoulos W."/>
            <person name="He G."/>
            <person name="Johnson J."/>
            <person name="Nolan M."/>
            <person name="Tritt A."/>
            <person name="Barry K.W."/>
            <person name="Grigoriev I.V."/>
            <person name="Nagy L.G."/>
            <person name="Hibbett D."/>
            <person name="Henrissat B."/>
            <person name="Matheny P.B."/>
            <person name="Labbe J."/>
            <person name="Martin F.M."/>
        </authorList>
    </citation>
    <scope>NUCLEOTIDE SEQUENCE</scope>
    <source>
        <strain evidence="1">BPL690</strain>
    </source>
</reference>
<keyword evidence="2" id="KW-1185">Reference proteome</keyword>
<sequence length="571" mass="65326">MSTVHLVLWCLIEGDVTYFNVTVPVSRHSHRPHSVKVDAPAVDDPSSFRVNIDDENVVHLNSAQELISNFWPDQPVHNRLHVYIKLPGGIAQHEQEMEPFLSGRFVKDAPSTVKSDEACTVQKEFIERIANDRPDMDAHLPPISLTYKGFGCFRAHMDSQNNHLMGRMPKSKAKSEAAIDEFLREMSRFYDSEINRAESVRESLNEIWRFYFQEYEPCKFPVYRRRLSSDDDDDAVGPPSLVEALIKVKNELGTTNRDGSVELAAYYTQFLESNTSQESRQCFLFPALGILILGAHIGFYALSFTKVTRLVTLNPLLPAATWSGDKWARSTLMKAFQAACILQYHINKDTAEFMADRLPHPPKGDLPYVNEVPAHPPSGKLHFETRVEGCQVKDHHLNRFIYSATLGKKKDWVVVKFTKRYCLPLHLLCAEKKHAPRVLGYGVVHGGWHVIVMEWIENDPSDRENYASKYFRRWSKDLKKLVDGFHEEGFVHGDLRDANLIILKKNPKRIMLLNFDWGGDVKSGAVHYPAACRNSDLVDGYDLEITVMRDNLALDNTLRKLEAERMEIDED</sequence>
<comment type="caution">
    <text evidence="1">The sequence shown here is derived from an EMBL/GenBank/DDBJ whole genome shotgun (WGS) entry which is preliminary data.</text>
</comment>
<proteinExistence type="predicted"/>
<protein>
    <submittedName>
        <fullName evidence="1">Uncharacterized protein</fullName>
    </submittedName>
</protein>
<name>A0AAD4LVZ4_9AGAM</name>
<dbReference type="EMBL" id="WTXG01000152">
    <property type="protein sequence ID" value="KAI0291603.1"/>
    <property type="molecule type" value="Genomic_DNA"/>
</dbReference>
<accession>A0AAD4LVZ4</accession>
<dbReference type="SUPFAM" id="SSF56112">
    <property type="entry name" value="Protein kinase-like (PK-like)"/>
    <property type="match status" value="1"/>
</dbReference>
<gene>
    <name evidence="1" type="ORF">B0F90DRAFT_1823741</name>
</gene>
<organism evidence="1 2">
    <name type="scientific">Multifurca ochricompacta</name>
    <dbReference type="NCBI Taxonomy" id="376703"/>
    <lineage>
        <taxon>Eukaryota</taxon>
        <taxon>Fungi</taxon>
        <taxon>Dikarya</taxon>
        <taxon>Basidiomycota</taxon>
        <taxon>Agaricomycotina</taxon>
        <taxon>Agaricomycetes</taxon>
        <taxon>Russulales</taxon>
        <taxon>Russulaceae</taxon>
        <taxon>Multifurca</taxon>
    </lineage>
</organism>
<evidence type="ECO:0000313" key="1">
    <source>
        <dbReference type="EMBL" id="KAI0291603.1"/>
    </source>
</evidence>
<dbReference type="Proteomes" id="UP001203297">
    <property type="component" value="Unassembled WGS sequence"/>
</dbReference>
<dbReference type="AlphaFoldDB" id="A0AAD4LVZ4"/>